<evidence type="ECO:0000313" key="3">
    <source>
        <dbReference type="Proteomes" id="UP000786811"/>
    </source>
</evidence>
<sequence length="255" mass="29557">MIKLLIKHGADINAEDVNGVTPLMKAAIEDDNSATLRFLINQPFIEMNSLTNDNQSCLHFPKIWYLYINADEPESNLQDLLNAGCDPNIVDDHGQLPIDSYVDKEMCVEIMKKHIVKLVAAGFYVCDRNKKVISGSELRKFRVECDTEVEVMKNNYGIMVGFSLFDILHRSYHKLALRIKNGDEDKFDDKMAAKFPLYAGMIKYRLEKAGQRRKLFNQVEDILYKVFSRYLPATFIHEMFFYFSNFELSKLVEIE</sequence>
<comment type="caution">
    <text evidence="2">The sequence shown here is derived from an EMBL/GenBank/DDBJ whole genome shotgun (WGS) entry which is preliminary data.</text>
</comment>
<keyword evidence="1" id="KW-0040">ANK repeat</keyword>
<evidence type="ECO:0000313" key="2">
    <source>
        <dbReference type="EMBL" id="CAG5092927.1"/>
    </source>
</evidence>
<dbReference type="Proteomes" id="UP000786811">
    <property type="component" value="Unassembled WGS sequence"/>
</dbReference>
<dbReference type="PROSITE" id="PS50088">
    <property type="entry name" value="ANK_REPEAT"/>
    <property type="match status" value="1"/>
</dbReference>
<evidence type="ECO:0000256" key="1">
    <source>
        <dbReference type="PROSITE-ProRule" id="PRU00023"/>
    </source>
</evidence>
<dbReference type="InterPro" id="IPR002110">
    <property type="entry name" value="Ankyrin_rpt"/>
</dbReference>
<reference evidence="2" key="1">
    <citation type="submission" date="2021-04" db="EMBL/GenBank/DDBJ databases">
        <authorList>
            <person name="Chebbi M.A.C M."/>
        </authorList>
    </citation>
    <scope>NUCLEOTIDE SEQUENCE</scope>
</reference>
<dbReference type="Gene3D" id="1.25.40.20">
    <property type="entry name" value="Ankyrin repeat-containing domain"/>
    <property type="match status" value="1"/>
</dbReference>
<keyword evidence="3" id="KW-1185">Reference proteome</keyword>
<dbReference type="InterPro" id="IPR036770">
    <property type="entry name" value="Ankyrin_rpt-contain_sf"/>
</dbReference>
<proteinExistence type="predicted"/>
<dbReference type="SUPFAM" id="SSF48403">
    <property type="entry name" value="Ankyrin repeat"/>
    <property type="match status" value="1"/>
</dbReference>
<feature type="repeat" description="ANK" evidence="1">
    <location>
        <begin position="1"/>
        <end position="17"/>
    </location>
</feature>
<protein>
    <submittedName>
        <fullName evidence="2">Similar to FPV218: Putative ankyrin repeat protein FPV218 (Fowlpox virus (Strain NVSL))</fullName>
    </submittedName>
</protein>
<gene>
    <name evidence="2" type="ORF">HICCMSTLAB_LOCUS6446</name>
</gene>
<dbReference type="EMBL" id="CAJNRD030001120">
    <property type="protein sequence ID" value="CAG5092927.1"/>
    <property type="molecule type" value="Genomic_DNA"/>
</dbReference>
<organism evidence="2 3">
    <name type="scientific">Cotesia congregata</name>
    <name type="common">Parasitoid wasp</name>
    <name type="synonym">Apanteles congregatus</name>
    <dbReference type="NCBI Taxonomy" id="51543"/>
    <lineage>
        <taxon>Eukaryota</taxon>
        <taxon>Metazoa</taxon>
        <taxon>Ecdysozoa</taxon>
        <taxon>Arthropoda</taxon>
        <taxon>Hexapoda</taxon>
        <taxon>Insecta</taxon>
        <taxon>Pterygota</taxon>
        <taxon>Neoptera</taxon>
        <taxon>Endopterygota</taxon>
        <taxon>Hymenoptera</taxon>
        <taxon>Apocrita</taxon>
        <taxon>Ichneumonoidea</taxon>
        <taxon>Braconidae</taxon>
        <taxon>Microgastrinae</taxon>
        <taxon>Cotesia</taxon>
    </lineage>
</organism>
<name>A0A8J2HBF3_COTCN</name>
<dbReference type="OrthoDB" id="194358at2759"/>
<accession>A0A8J2HBF3</accession>
<dbReference type="AlphaFoldDB" id="A0A8J2HBF3"/>